<reference evidence="3" key="1">
    <citation type="submission" date="2023-07" db="EMBL/GenBank/DDBJ databases">
        <title>A chromosome-level genome assembly of Lolium multiflorum.</title>
        <authorList>
            <person name="Chen Y."/>
            <person name="Copetti D."/>
            <person name="Kolliker R."/>
            <person name="Studer B."/>
        </authorList>
    </citation>
    <scope>NUCLEOTIDE SEQUENCE</scope>
    <source>
        <strain evidence="3">02402/16</strain>
        <tissue evidence="3">Leaf</tissue>
    </source>
</reference>
<feature type="compositionally biased region" description="Low complexity" evidence="2">
    <location>
        <begin position="8"/>
        <end position="31"/>
    </location>
</feature>
<comment type="caution">
    <text evidence="3">The sequence shown here is derived from an EMBL/GenBank/DDBJ whole genome shotgun (WGS) entry which is preliminary data.</text>
</comment>
<dbReference type="AlphaFoldDB" id="A0AAD8S2M9"/>
<accession>A0AAD8S2M9</accession>
<feature type="compositionally biased region" description="Low complexity" evidence="2">
    <location>
        <begin position="197"/>
        <end position="212"/>
    </location>
</feature>
<sequence length="484" mass="51168">MVKKKNLAAAAAASSASGGAAAKASSSLPKRSAPDAPPPTPAPPAPPTSVAVTKPGDWLASSITKSDEKRARSLGLVSFDEGNVILPAPVDFHIAEHMSSEDEHDDPIDSEAISTDPPPPANDTCDTTGSVRDDDADHGAFVNATEEEARASPAKRSTSDFADEDDLFDLDEGFIETPSKKAKSGAVLSHVAASEALAPTAAPAAQVSTASSLSRGKDIPSTAAATTPPSGKPDLRGVISSLEAFASQFTSLEADKVRLQKEVKSSSSKLEGAIKIAAEARQEVDSLKEELGKLKEKLKEEEASRLVAEAWAAEKDDLLRQCSLALLEAADIPADALDKIPNNSPATGVSMTLAAHQLTRELLEKGKGAMTRMHSMIFPKISQDRTLGQLIDAFAVDTKEVIEVFKRTSRTYGALLAFQLMMGHGFKDDIEEMSRELPKKQDGQFIDLSIFKTSALKCARQLLELVSSKKTSVGPSLSTQTQAP</sequence>
<feature type="region of interest" description="Disordered" evidence="2">
    <location>
        <begin position="97"/>
        <end position="163"/>
    </location>
</feature>
<proteinExistence type="predicted"/>
<organism evidence="3 4">
    <name type="scientific">Lolium multiflorum</name>
    <name type="common">Italian ryegrass</name>
    <name type="synonym">Lolium perenne subsp. multiflorum</name>
    <dbReference type="NCBI Taxonomy" id="4521"/>
    <lineage>
        <taxon>Eukaryota</taxon>
        <taxon>Viridiplantae</taxon>
        <taxon>Streptophyta</taxon>
        <taxon>Embryophyta</taxon>
        <taxon>Tracheophyta</taxon>
        <taxon>Spermatophyta</taxon>
        <taxon>Magnoliopsida</taxon>
        <taxon>Liliopsida</taxon>
        <taxon>Poales</taxon>
        <taxon>Poaceae</taxon>
        <taxon>BOP clade</taxon>
        <taxon>Pooideae</taxon>
        <taxon>Poodae</taxon>
        <taxon>Poeae</taxon>
        <taxon>Poeae Chloroplast Group 2 (Poeae type)</taxon>
        <taxon>Loliodinae</taxon>
        <taxon>Loliinae</taxon>
        <taxon>Lolium</taxon>
    </lineage>
</organism>
<evidence type="ECO:0000256" key="2">
    <source>
        <dbReference type="SAM" id="MobiDB-lite"/>
    </source>
</evidence>
<evidence type="ECO:0000313" key="4">
    <source>
        <dbReference type="Proteomes" id="UP001231189"/>
    </source>
</evidence>
<feature type="coiled-coil region" evidence="1">
    <location>
        <begin position="242"/>
        <end position="304"/>
    </location>
</feature>
<feature type="region of interest" description="Disordered" evidence="2">
    <location>
        <begin position="197"/>
        <end position="235"/>
    </location>
</feature>
<keyword evidence="4" id="KW-1185">Reference proteome</keyword>
<name>A0AAD8S2M9_LOLMU</name>
<keyword evidence="1" id="KW-0175">Coiled coil</keyword>
<evidence type="ECO:0000256" key="1">
    <source>
        <dbReference type="SAM" id="Coils"/>
    </source>
</evidence>
<dbReference type="Proteomes" id="UP001231189">
    <property type="component" value="Unassembled WGS sequence"/>
</dbReference>
<evidence type="ECO:0000313" key="3">
    <source>
        <dbReference type="EMBL" id="KAK1643886.1"/>
    </source>
</evidence>
<evidence type="ECO:0008006" key="5">
    <source>
        <dbReference type="Google" id="ProtNLM"/>
    </source>
</evidence>
<gene>
    <name evidence="3" type="ORF">QYE76_061691</name>
</gene>
<dbReference type="EMBL" id="JAUUTY010000004">
    <property type="protein sequence ID" value="KAK1643886.1"/>
    <property type="molecule type" value="Genomic_DNA"/>
</dbReference>
<feature type="compositionally biased region" description="Pro residues" evidence="2">
    <location>
        <begin position="35"/>
        <end position="47"/>
    </location>
</feature>
<protein>
    <recommendedName>
        <fullName evidence="5">FRIGIDA-like protein</fullName>
    </recommendedName>
</protein>
<feature type="region of interest" description="Disordered" evidence="2">
    <location>
        <begin position="1"/>
        <end position="54"/>
    </location>
</feature>